<dbReference type="CDD" id="cd08183">
    <property type="entry name" value="Fe-ADH-like"/>
    <property type="match status" value="1"/>
</dbReference>
<dbReference type="Pfam" id="PF00465">
    <property type="entry name" value="Fe-ADH"/>
    <property type="match status" value="1"/>
</dbReference>
<proteinExistence type="predicted"/>
<organism evidence="4">
    <name type="scientific">marine sediment metagenome</name>
    <dbReference type="NCBI Taxonomy" id="412755"/>
    <lineage>
        <taxon>unclassified sequences</taxon>
        <taxon>metagenomes</taxon>
        <taxon>ecological metagenomes</taxon>
    </lineage>
</organism>
<feature type="domain" description="Fe-containing alcohol dehydrogenase-like C-terminal" evidence="3">
    <location>
        <begin position="193"/>
        <end position="392"/>
    </location>
</feature>
<dbReference type="AlphaFoldDB" id="A0A0F9N3P6"/>
<sequence>MLPPFSFARIPHIIFGTGKLNELYNIIPKYGKRILFVMGARSLKQSGKWGEIESVLEKNFIDFSSINVSEEPSPSFIDSNISKLKNKNLDLVIGIGGGSVTDAGKAISAMLTKGDSIKNYLEGVGNKIHDGKKIPYIAVPTTSGTGSEASKNAVITQVGPEGFKKSLRHDNLIPNIVIIDPELMISCPPSISAACGMDAFTQLLEAYVSSKGNPITDALAFSGLKFVSENLISACSTGAKNIEVRAAMAYGSLLSGITLANAGLGIIHGLASPIGGYFEIPHGVVCGTLLAEATKMNIKMLQKANSAGKKGLRKYAEIGALLSGKSGVKETRIYEYCFFLIDILEKWTKELKIDRLGKYDIKIEDVEKIIKIADIKNNPVNLSEENIRAILVSRI</sequence>
<evidence type="ECO:0000259" key="2">
    <source>
        <dbReference type="Pfam" id="PF00465"/>
    </source>
</evidence>
<dbReference type="FunFam" id="3.40.50.1970:FF:000003">
    <property type="entry name" value="Alcohol dehydrogenase, iron-containing"/>
    <property type="match status" value="1"/>
</dbReference>
<dbReference type="Gene3D" id="3.40.50.1970">
    <property type="match status" value="1"/>
</dbReference>
<keyword evidence="1" id="KW-0560">Oxidoreductase</keyword>
<accession>A0A0F9N3P6</accession>
<dbReference type="EMBL" id="LAZR01004007">
    <property type="protein sequence ID" value="KKN12654.1"/>
    <property type="molecule type" value="Genomic_DNA"/>
</dbReference>
<dbReference type="PANTHER" id="PTHR11496">
    <property type="entry name" value="ALCOHOL DEHYDROGENASE"/>
    <property type="match status" value="1"/>
</dbReference>
<protein>
    <submittedName>
        <fullName evidence="4">Uncharacterized protein</fullName>
    </submittedName>
</protein>
<evidence type="ECO:0000259" key="3">
    <source>
        <dbReference type="Pfam" id="PF25137"/>
    </source>
</evidence>
<reference evidence="4" key="1">
    <citation type="journal article" date="2015" name="Nature">
        <title>Complex archaea that bridge the gap between prokaryotes and eukaryotes.</title>
        <authorList>
            <person name="Spang A."/>
            <person name="Saw J.H."/>
            <person name="Jorgensen S.L."/>
            <person name="Zaremba-Niedzwiedzka K."/>
            <person name="Martijn J."/>
            <person name="Lind A.E."/>
            <person name="van Eijk R."/>
            <person name="Schleper C."/>
            <person name="Guy L."/>
            <person name="Ettema T.J."/>
        </authorList>
    </citation>
    <scope>NUCLEOTIDE SEQUENCE</scope>
</reference>
<evidence type="ECO:0000313" key="4">
    <source>
        <dbReference type="EMBL" id="KKN12654.1"/>
    </source>
</evidence>
<dbReference type="InterPro" id="IPR056798">
    <property type="entry name" value="ADH_Fe_C"/>
</dbReference>
<evidence type="ECO:0000256" key="1">
    <source>
        <dbReference type="ARBA" id="ARBA00023002"/>
    </source>
</evidence>
<dbReference type="GO" id="GO:0004022">
    <property type="term" value="F:alcohol dehydrogenase (NAD+) activity"/>
    <property type="evidence" value="ECO:0007669"/>
    <property type="project" value="TreeGrafter"/>
</dbReference>
<name>A0A0F9N3P6_9ZZZZ</name>
<dbReference type="SUPFAM" id="SSF56796">
    <property type="entry name" value="Dehydroquinate synthase-like"/>
    <property type="match status" value="1"/>
</dbReference>
<gene>
    <name evidence="4" type="ORF">LCGC14_1014300</name>
</gene>
<dbReference type="InterPro" id="IPR039697">
    <property type="entry name" value="Alcohol_dehydrogenase_Fe"/>
</dbReference>
<feature type="domain" description="Alcohol dehydrogenase iron-type/glycerol dehydrogenase GldA" evidence="2">
    <location>
        <begin position="12"/>
        <end position="181"/>
    </location>
</feature>
<dbReference type="Pfam" id="PF25137">
    <property type="entry name" value="ADH_Fe_C"/>
    <property type="match status" value="1"/>
</dbReference>
<dbReference type="PANTHER" id="PTHR11496:SF83">
    <property type="entry name" value="HYDROXYACID-OXOACID TRANSHYDROGENASE, MITOCHONDRIAL"/>
    <property type="match status" value="1"/>
</dbReference>
<comment type="caution">
    <text evidence="4">The sequence shown here is derived from an EMBL/GenBank/DDBJ whole genome shotgun (WGS) entry which is preliminary data.</text>
</comment>
<dbReference type="GO" id="GO:0046872">
    <property type="term" value="F:metal ion binding"/>
    <property type="evidence" value="ECO:0007669"/>
    <property type="project" value="InterPro"/>
</dbReference>
<dbReference type="Gene3D" id="1.20.1090.10">
    <property type="entry name" value="Dehydroquinate synthase-like - alpha domain"/>
    <property type="match status" value="1"/>
</dbReference>
<dbReference type="InterPro" id="IPR001670">
    <property type="entry name" value="ADH_Fe/GldA"/>
</dbReference>